<accession>A0ABR8NLV2</accession>
<gene>
    <name evidence="1" type="ORF">IF188_08040</name>
</gene>
<dbReference type="RefSeq" id="WP_191171259.1">
    <property type="nucleotide sequence ID" value="NZ_JACXZS010000004.1"/>
</dbReference>
<keyword evidence="2" id="KW-1185">Reference proteome</keyword>
<evidence type="ECO:0000313" key="2">
    <source>
        <dbReference type="Proteomes" id="UP000598426"/>
    </source>
</evidence>
<organism evidence="1 2">
    <name type="scientific">Microbacterium helvum</name>
    <dbReference type="NCBI Taxonomy" id="2773713"/>
    <lineage>
        <taxon>Bacteria</taxon>
        <taxon>Bacillati</taxon>
        <taxon>Actinomycetota</taxon>
        <taxon>Actinomycetes</taxon>
        <taxon>Micrococcales</taxon>
        <taxon>Microbacteriaceae</taxon>
        <taxon>Microbacterium</taxon>
    </lineage>
</organism>
<evidence type="ECO:0000313" key="1">
    <source>
        <dbReference type="EMBL" id="MBD3941643.1"/>
    </source>
</evidence>
<dbReference type="EMBL" id="JACXZS010000004">
    <property type="protein sequence ID" value="MBD3941643.1"/>
    <property type="molecule type" value="Genomic_DNA"/>
</dbReference>
<reference evidence="1 2" key="1">
    <citation type="submission" date="2020-09" db="EMBL/GenBank/DDBJ databases">
        <title>Isolation and identification of active actinomycetes.</title>
        <authorList>
            <person name="Li X."/>
        </authorList>
    </citation>
    <scope>NUCLEOTIDE SEQUENCE [LARGE SCALE GENOMIC DNA]</scope>
    <source>
        <strain evidence="1 2">NEAU-LLC</strain>
    </source>
</reference>
<dbReference type="Proteomes" id="UP000598426">
    <property type="component" value="Unassembled WGS sequence"/>
</dbReference>
<sequence length="338" mass="36152">MNDMTDSTPTAADLTAAVRATLAGHTSARAQRPAALCSVCAGIVPAGRGEVEDAPDAEDDRLDALRAESGLPPLRGWTRRHTACDDPRVIVRSLTGRKVSDDVARLALRAARVRPRTAVDDGYAIVPTISVHASELDRMRLARDLDGTPWAHITPERRAALAEAIDDAQRQIRLQAPHGCTSGACGFCGVARSTGWHASPVTWRDGTAAPLCGDCYKVMARRPRTRELLGLRTLAVEALSGATGMGLADAFGDDMRLFAELVAPGHPGTAEPWAHAADAWGEVREAARRALPSSLPEPLRAHYLALQRAERDAAIARNVHEAPARHRAELVAAGWPVE</sequence>
<name>A0ABR8NLV2_9MICO</name>
<proteinExistence type="predicted"/>
<protein>
    <submittedName>
        <fullName evidence="1">2Fe-2S iron-sulfur cluster binding domain-containing protein</fullName>
    </submittedName>
</protein>
<comment type="caution">
    <text evidence="1">The sequence shown here is derived from an EMBL/GenBank/DDBJ whole genome shotgun (WGS) entry which is preliminary data.</text>
</comment>